<evidence type="ECO:0000256" key="1">
    <source>
        <dbReference type="SAM" id="MobiDB-lite"/>
    </source>
</evidence>
<feature type="region of interest" description="Disordered" evidence="1">
    <location>
        <begin position="1"/>
        <end position="49"/>
    </location>
</feature>
<reference evidence="2 3" key="1">
    <citation type="submission" date="2023-06" db="EMBL/GenBank/DDBJ databases">
        <authorList>
            <person name="Oyuntsetseg B."/>
            <person name="Kim S.B."/>
        </authorList>
    </citation>
    <scope>NUCLEOTIDE SEQUENCE [LARGE SCALE GENOMIC DNA]</scope>
    <source>
        <strain evidence="2 3">4-36</strain>
    </source>
</reference>
<dbReference type="Proteomes" id="UP001239397">
    <property type="component" value="Chromosome"/>
</dbReference>
<protein>
    <submittedName>
        <fullName evidence="2">Uncharacterized protein</fullName>
    </submittedName>
</protein>
<keyword evidence="3" id="KW-1185">Reference proteome</keyword>
<evidence type="ECO:0000313" key="2">
    <source>
        <dbReference type="EMBL" id="WIY01505.1"/>
    </source>
</evidence>
<evidence type="ECO:0000313" key="3">
    <source>
        <dbReference type="Proteomes" id="UP001239397"/>
    </source>
</evidence>
<sequence>MSFDLAGWSAPEDVAAEEAVREHERSAADAVRSPPASRGDPVPLLSACDGSRVEHPDAAAIEAAVGRLSPRNWFLVLDRGDHYVQVSLGERAATRPGWYALEHRDGLPDRHFRAEVAERAGIVRALIGFAAGEDAWRQAFDWQHLKF</sequence>
<gene>
    <name evidence="2" type="ORF">QRX60_47060</name>
</gene>
<dbReference type="RefSeq" id="WP_285997952.1">
    <property type="nucleotide sequence ID" value="NZ_CP127295.1"/>
</dbReference>
<name>A0A9Y2JMZ0_9PSEU</name>
<organism evidence="2 3">
    <name type="scientific">Amycolatopsis mongoliensis</name>
    <dbReference type="NCBI Taxonomy" id="715475"/>
    <lineage>
        <taxon>Bacteria</taxon>
        <taxon>Bacillati</taxon>
        <taxon>Actinomycetota</taxon>
        <taxon>Actinomycetes</taxon>
        <taxon>Pseudonocardiales</taxon>
        <taxon>Pseudonocardiaceae</taxon>
        <taxon>Amycolatopsis</taxon>
    </lineage>
</organism>
<dbReference type="KEGG" id="amog:QRX60_47060"/>
<accession>A0A9Y2JMZ0</accession>
<proteinExistence type="predicted"/>
<dbReference type="EMBL" id="CP127295">
    <property type="protein sequence ID" value="WIY01505.1"/>
    <property type="molecule type" value="Genomic_DNA"/>
</dbReference>
<feature type="compositionally biased region" description="Basic and acidic residues" evidence="1">
    <location>
        <begin position="18"/>
        <end position="27"/>
    </location>
</feature>
<dbReference type="AlphaFoldDB" id="A0A9Y2JMZ0"/>